<evidence type="ECO:0000313" key="2">
    <source>
        <dbReference type="EMBL" id="MBR8639801.1"/>
    </source>
</evidence>
<dbReference type="AlphaFoldDB" id="A0A941FGA2"/>
<dbReference type="GO" id="GO:0016787">
    <property type="term" value="F:hydrolase activity"/>
    <property type="evidence" value="ECO:0007669"/>
    <property type="project" value="UniProtKB-KW"/>
</dbReference>
<dbReference type="Pfam" id="PF01083">
    <property type="entry name" value="Cutinase"/>
    <property type="match status" value="1"/>
</dbReference>
<keyword evidence="1" id="KW-0378">Hydrolase</keyword>
<dbReference type="Gene3D" id="3.40.50.1820">
    <property type="entry name" value="alpha/beta hydrolase"/>
    <property type="match status" value="1"/>
</dbReference>
<reference evidence="2 3" key="1">
    <citation type="submission" date="2021-04" db="EMBL/GenBank/DDBJ databases">
        <title>Characterization of the biosynthetic gene cluster of new lipopeptides with antitumor activity in the genome of the marine Streptomyces PHM034.</title>
        <authorList>
            <person name="Ceniceros A."/>
            <person name="Canedo L."/>
            <person name="Mendez C."/>
            <person name="Olano C."/>
            <person name="Schleissner C."/>
            <person name="Cuevas C."/>
            <person name="De La Calle F."/>
            <person name="Salas J.A."/>
        </authorList>
    </citation>
    <scope>NUCLEOTIDE SEQUENCE [LARGE SCALE GENOMIC DNA]</scope>
    <source>
        <strain evidence="2 3">PHM034</strain>
    </source>
</reference>
<keyword evidence="3" id="KW-1185">Reference proteome</keyword>
<name>A0A941FGA2_9ACTN</name>
<comment type="caution">
    <text evidence="2">The sequence shown here is derived from an EMBL/GenBank/DDBJ whole genome shotgun (WGS) entry which is preliminary data.</text>
</comment>
<sequence>MSVDGEAIAYPRTEFPKFGPAEYVKERFKGERPEVVAGAAALKRQLASRISDCRGTEHYVLAGFSQGAWVIHQYLKSAPKEVLDKISGVAVLGDPQFKKTGIIPKLLPNYVINPYFPPGVMHQSLCLSYDLPGAGRVVNDPICRFSLVDFTRGDESDLRNCELAAEGLIDTIWCPHLRYVQSGGTKRLADFLVNAS</sequence>
<gene>
    <name evidence="2" type="ORF">KEF29_12115</name>
</gene>
<proteinExistence type="predicted"/>
<dbReference type="EMBL" id="JAGTPG010000002">
    <property type="protein sequence ID" value="MBR8639801.1"/>
    <property type="molecule type" value="Genomic_DNA"/>
</dbReference>
<evidence type="ECO:0000313" key="3">
    <source>
        <dbReference type="Proteomes" id="UP000682308"/>
    </source>
</evidence>
<organism evidence="2 3">
    <name type="scientific">Streptomyces tuirus</name>
    <dbReference type="NCBI Taxonomy" id="68278"/>
    <lineage>
        <taxon>Bacteria</taxon>
        <taxon>Bacillati</taxon>
        <taxon>Actinomycetota</taxon>
        <taxon>Actinomycetes</taxon>
        <taxon>Kitasatosporales</taxon>
        <taxon>Streptomycetaceae</taxon>
        <taxon>Streptomyces</taxon>
    </lineage>
</organism>
<dbReference type="InterPro" id="IPR029058">
    <property type="entry name" value="AB_hydrolase_fold"/>
</dbReference>
<dbReference type="SUPFAM" id="SSF53474">
    <property type="entry name" value="alpha/beta-Hydrolases"/>
    <property type="match status" value="1"/>
</dbReference>
<accession>A0A941FGA2</accession>
<protein>
    <submittedName>
        <fullName evidence="2">Cutinase family protein</fullName>
    </submittedName>
</protein>
<dbReference type="Proteomes" id="UP000682308">
    <property type="component" value="Unassembled WGS sequence"/>
</dbReference>
<dbReference type="InterPro" id="IPR000675">
    <property type="entry name" value="Cutinase/axe"/>
</dbReference>
<evidence type="ECO:0000256" key="1">
    <source>
        <dbReference type="ARBA" id="ARBA00022801"/>
    </source>
</evidence>